<evidence type="ECO:0000313" key="1">
    <source>
        <dbReference type="EMBL" id="RIB18098.1"/>
    </source>
</evidence>
<accession>A0A397V8V5</accession>
<dbReference type="STRING" id="44941.A0A397V8V5"/>
<evidence type="ECO:0008006" key="3">
    <source>
        <dbReference type="Google" id="ProtNLM"/>
    </source>
</evidence>
<dbReference type="EMBL" id="QKWP01000562">
    <property type="protein sequence ID" value="RIB18098.1"/>
    <property type="molecule type" value="Genomic_DNA"/>
</dbReference>
<evidence type="ECO:0000313" key="2">
    <source>
        <dbReference type="Proteomes" id="UP000266673"/>
    </source>
</evidence>
<dbReference type="OrthoDB" id="5979581at2759"/>
<comment type="caution">
    <text evidence="1">The sequence shown here is derived from an EMBL/GenBank/DDBJ whole genome shotgun (WGS) entry which is preliminary data.</text>
</comment>
<gene>
    <name evidence="1" type="ORF">C2G38_2000882</name>
</gene>
<dbReference type="Gene3D" id="1.10.510.10">
    <property type="entry name" value="Transferase(Phosphotransferase) domain 1"/>
    <property type="match status" value="1"/>
</dbReference>
<name>A0A397V8V5_9GLOM</name>
<protein>
    <recommendedName>
        <fullName evidence="3">Serine-threonine/tyrosine-protein kinase catalytic domain-containing protein</fullName>
    </recommendedName>
</protein>
<organism evidence="1 2">
    <name type="scientific">Gigaspora rosea</name>
    <dbReference type="NCBI Taxonomy" id="44941"/>
    <lineage>
        <taxon>Eukaryota</taxon>
        <taxon>Fungi</taxon>
        <taxon>Fungi incertae sedis</taxon>
        <taxon>Mucoromycota</taxon>
        <taxon>Glomeromycotina</taxon>
        <taxon>Glomeromycetes</taxon>
        <taxon>Diversisporales</taxon>
        <taxon>Gigasporaceae</taxon>
        <taxon>Gigaspora</taxon>
    </lineage>
</organism>
<dbReference type="InterPro" id="IPR011009">
    <property type="entry name" value="Kinase-like_dom_sf"/>
</dbReference>
<sequence>MWEISSGRTVYSEFSKHNEYADDQRLAIDICKGLRPTIIEGTAPGYAAFLNECWDENPKKRPSASKILKTIAEWKNGSLSEFVDHNNKMRKNVMIDNNSICSSKFVNCINKLNIADKHNSICSSKFIRNVNQLNITDKHSSVCSSNFIRNINELDIIDKYSSDNNIKIDMINDRKRKSKTSDENSSKRIHLT</sequence>
<dbReference type="Proteomes" id="UP000266673">
    <property type="component" value="Unassembled WGS sequence"/>
</dbReference>
<reference evidence="1 2" key="1">
    <citation type="submission" date="2018-06" db="EMBL/GenBank/DDBJ databases">
        <title>Comparative genomics reveals the genomic features of Rhizophagus irregularis, R. cerebriforme, R. diaphanum and Gigaspora rosea, and their symbiotic lifestyle signature.</title>
        <authorList>
            <person name="Morin E."/>
            <person name="San Clemente H."/>
            <person name="Chen E.C.H."/>
            <person name="De La Providencia I."/>
            <person name="Hainaut M."/>
            <person name="Kuo A."/>
            <person name="Kohler A."/>
            <person name="Murat C."/>
            <person name="Tang N."/>
            <person name="Roy S."/>
            <person name="Loubradou J."/>
            <person name="Henrissat B."/>
            <person name="Grigoriev I.V."/>
            <person name="Corradi N."/>
            <person name="Roux C."/>
            <person name="Martin F.M."/>
        </authorList>
    </citation>
    <scope>NUCLEOTIDE SEQUENCE [LARGE SCALE GENOMIC DNA]</scope>
    <source>
        <strain evidence="1 2">DAOM 194757</strain>
    </source>
</reference>
<dbReference type="SUPFAM" id="SSF56112">
    <property type="entry name" value="Protein kinase-like (PK-like)"/>
    <property type="match status" value="1"/>
</dbReference>
<proteinExistence type="predicted"/>
<keyword evidence="2" id="KW-1185">Reference proteome</keyword>
<dbReference type="AlphaFoldDB" id="A0A397V8V5"/>